<dbReference type="EMBL" id="PKMF04000485">
    <property type="protein sequence ID" value="KAK7829336.1"/>
    <property type="molecule type" value="Genomic_DNA"/>
</dbReference>
<evidence type="ECO:0000313" key="2">
    <source>
        <dbReference type="Proteomes" id="UP000237347"/>
    </source>
</evidence>
<comment type="caution">
    <text evidence="1">The sequence shown here is derived from an EMBL/GenBank/DDBJ whole genome shotgun (WGS) entry which is preliminary data.</text>
</comment>
<keyword evidence="2" id="KW-1185">Reference proteome</keyword>
<sequence>MKDFREALTNLTKQSLGLDWTEEWPLVPESKCSQQLESTTSQVHFQIIVHCGFVLMMKMINFTRKDDPIDLRQFG</sequence>
<name>A0AAW0JSS5_QUESU</name>
<dbReference type="Proteomes" id="UP000237347">
    <property type="component" value="Unassembled WGS sequence"/>
</dbReference>
<organism evidence="1 2">
    <name type="scientific">Quercus suber</name>
    <name type="common">Cork oak</name>
    <dbReference type="NCBI Taxonomy" id="58331"/>
    <lineage>
        <taxon>Eukaryota</taxon>
        <taxon>Viridiplantae</taxon>
        <taxon>Streptophyta</taxon>
        <taxon>Embryophyta</taxon>
        <taxon>Tracheophyta</taxon>
        <taxon>Spermatophyta</taxon>
        <taxon>Magnoliopsida</taxon>
        <taxon>eudicotyledons</taxon>
        <taxon>Gunneridae</taxon>
        <taxon>Pentapetalae</taxon>
        <taxon>rosids</taxon>
        <taxon>fabids</taxon>
        <taxon>Fagales</taxon>
        <taxon>Fagaceae</taxon>
        <taxon>Quercus</taxon>
    </lineage>
</organism>
<reference evidence="1 2" key="1">
    <citation type="journal article" date="2018" name="Sci. Data">
        <title>The draft genome sequence of cork oak.</title>
        <authorList>
            <person name="Ramos A.M."/>
            <person name="Usie A."/>
            <person name="Barbosa P."/>
            <person name="Barros P.M."/>
            <person name="Capote T."/>
            <person name="Chaves I."/>
            <person name="Simoes F."/>
            <person name="Abreu I."/>
            <person name="Carrasquinho I."/>
            <person name="Faro C."/>
            <person name="Guimaraes J.B."/>
            <person name="Mendonca D."/>
            <person name="Nobrega F."/>
            <person name="Rodrigues L."/>
            <person name="Saibo N.J.M."/>
            <person name="Varela M.C."/>
            <person name="Egas C."/>
            <person name="Matos J."/>
            <person name="Miguel C.M."/>
            <person name="Oliveira M.M."/>
            <person name="Ricardo C.P."/>
            <person name="Goncalves S."/>
        </authorList>
    </citation>
    <scope>NUCLEOTIDE SEQUENCE [LARGE SCALE GENOMIC DNA]</scope>
    <source>
        <strain evidence="2">cv. HL8</strain>
    </source>
</reference>
<evidence type="ECO:0000313" key="1">
    <source>
        <dbReference type="EMBL" id="KAK7829336.1"/>
    </source>
</evidence>
<accession>A0AAW0JSS5</accession>
<proteinExistence type="predicted"/>
<protein>
    <submittedName>
        <fullName evidence="1">Uncharacterized protein</fullName>
    </submittedName>
</protein>
<gene>
    <name evidence="1" type="ORF">CFP56_029513</name>
</gene>
<dbReference type="AlphaFoldDB" id="A0AAW0JSS5"/>